<evidence type="ECO:0000256" key="14">
    <source>
        <dbReference type="SAM" id="SignalP"/>
    </source>
</evidence>
<dbReference type="OrthoDB" id="9780552at2"/>
<dbReference type="EMBL" id="CP002042">
    <property type="protein sequence ID" value="ADH63427.1"/>
    <property type="molecule type" value="Genomic_DNA"/>
</dbReference>
<dbReference type="InterPro" id="IPR047196">
    <property type="entry name" value="YidC_ALB_C"/>
</dbReference>
<dbReference type="PANTHER" id="PTHR12428">
    <property type="entry name" value="OXA1"/>
    <property type="match status" value="1"/>
</dbReference>
<keyword evidence="6 13" id="KW-0812">Transmembrane</keyword>
<evidence type="ECO:0000256" key="1">
    <source>
        <dbReference type="ARBA" id="ARBA00004429"/>
    </source>
</evidence>
<dbReference type="InterPro" id="IPR001708">
    <property type="entry name" value="YidC/ALB3/OXA1/COX18"/>
</dbReference>
<evidence type="ECO:0000256" key="2">
    <source>
        <dbReference type="ARBA" id="ARBA00010527"/>
    </source>
</evidence>
<proteinExistence type="inferred from homology"/>
<keyword evidence="7 13" id="KW-0653">Protein transport</keyword>
<dbReference type="GO" id="GO:0032977">
    <property type="term" value="F:membrane insertase activity"/>
    <property type="evidence" value="ECO:0007669"/>
    <property type="project" value="InterPro"/>
</dbReference>
<evidence type="ECO:0000256" key="8">
    <source>
        <dbReference type="ARBA" id="ARBA00022989"/>
    </source>
</evidence>
<feature type="transmembrane region" description="Helical" evidence="13">
    <location>
        <begin position="335"/>
        <end position="356"/>
    </location>
</feature>
<dbReference type="Proteomes" id="UP000001916">
    <property type="component" value="Chromosome"/>
</dbReference>
<keyword evidence="5 13" id="KW-1003">Cell membrane</keyword>
<feature type="chain" id="PRO_5003093375" description="Membrane protein insertase YidC" evidence="14">
    <location>
        <begin position="21"/>
        <end position="454"/>
    </location>
</feature>
<evidence type="ECO:0000313" key="16">
    <source>
        <dbReference type="EMBL" id="ADH63427.1"/>
    </source>
</evidence>
<dbReference type="CDD" id="cd20070">
    <property type="entry name" value="5TM_YidC_Alb3"/>
    <property type="match status" value="1"/>
</dbReference>
<keyword evidence="4 13" id="KW-0813">Transport</keyword>
<evidence type="ECO:0000259" key="15">
    <source>
        <dbReference type="Pfam" id="PF02096"/>
    </source>
</evidence>
<comment type="subcellular location">
    <subcellularLocation>
        <location evidence="1 13">Cell inner membrane</location>
        <topology evidence="1 13">Multi-pass membrane protein</topology>
    </subcellularLocation>
</comment>
<keyword evidence="10 13" id="KW-0143">Chaperone</keyword>
<evidence type="ECO:0000256" key="4">
    <source>
        <dbReference type="ARBA" id="ARBA00022448"/>
    </source>
</evidence>
<evidence type="ECO:0000256" key="11">
    <source>
        <dbReference type="ARBA" id="ARBA00033245"/>
    </source>
</evidence>
<dbReference type="HAMAP" id="MF_01810">
    <property type="entry name" value="YidC_type1"/>
    <property type="match status" value="1"/>
</dbReference>
<sequence>MKSALRFIVPLAFLLLPALAAVQPGWQEIDVNKDGKTEHVAITYLADIAFNQQGQIVGWYVKQYRGSSFGGNYDRAPNLVRPGVSAPGTLSGFNPENADFAVGANGDLIARFTQGDTTVTYTIHPRLLTLDLEVKTPTPRTLTWSGIGGTDTPVTKWLGQGSTTPTNSGSGAARYVSWQTQPTKGYALVLIPRDITPISLNVQNGAGIAQIQIPAGGEDFKVYGGQNEMVRLHVERLLELPGLFTPDIWGRLSLGLLWVMETGHRYTGSWFLAIVFLTILVRLLLWPLMHQQYKSMAEIQRIQPLIEEINKKYKDNQEKRTEATMKLYQEHKVNPAAGCLPLFLQMPILFVLWKVISNYEFSQGFLWLPDLALPDPYYILPVLYVASMIASTWLSAHGNQSAIRQGIFINLIFIFLVLQFPSGVTIYWILSTLISLGQQVLINRSLAARPVAAK</sequence>
<organism evidence="16 17">
    <name type="scientific">Allomeiothermus silvanus (strain ATCC 700542 / DSM 9946 / NBRC 106475 / NCIMB 13440 / VI-R2)</name>
    <name type="common">Thermus silvanus</name>
    <dbReference type="NCBI Taxonomy" id="526227"/>
    <lineage>
        <taxon>Bacteria</taxon>
        <taxon>Thermotogati</taxon>
        <taxon>Deinococcota</taxon>
        <taxon>Deinococci</taxon>
        <taxon>Thermales</taxon>
        <taxon>Thermaceae</taxon>
        <taxon>Allomeiothermus</taxon>
    </lineage>
</organism>
<evidence type="ECO:0000313" key="17">
    <source>
        <dbReference type="Proteomes" id="UP000001916"/>
    </source>
</evidence>
<evidence type="ECO:0000256" key="7">
    <source>
        <dbReference type="ARBA" id="ARBA00022927"/>
    </source>
</evidence>
<dbReference type="RefSeq" id="WP_013157992.1">
    <property type="nucleotide sequence ID" value="NC_014212.1"/>
</dbReference>
<feature type="signal peptide" evidence="14">
    <location>
        <begin position="1"/>
        <end position="20"/>
    </location>
</feature>
<feature type="domain" description="Membrane insertase YidC/Oxa/ALB C-terminal" evidence="15">
    <location>
        <begin position="270"/>
        <end position="444"/>
    </location>
</feature>
<keyword evidence="13" id="KW-0997">Cell inner membrane</keyword>
<dbReference type="Pfam" id="PF02096">
    <property type="entry name" value="60KD_IMP"/>
    <property type="match status" value="1"/>
</dbReference>
<gene>
    <name evidence="13" type="primary">yidC</name>
    <name evidence="16" type="ordered locus">Mesil_1537</name>
</gene>
<dbReference type="KEGG" id="msv:Mesil_1537"/>
<evidence type="ECO:0000256" key="13">
    <source>
        <dbReference type="HAMAP-Rule" id="MF_01810"/>
    </source>
</evidence>
<dbReference type="InterPro" id="IPR028055">
    <property type="entry name" value="YidC/Oxa/ALB_C"/>
</dbReference>
<dbReference type="eggNOG" id="COG0706">
    <property type="taxonomic scope" value="Bacteria"/>
</dbReference>
<evidence type="ECO:0000256" key="12">
    <source>
        <dbReference type="ARBA" id="ARBA00033342"/>
    </source>
</evidence>
<keyword evidence="8 13" id="KW-1133">Transmembrane helix</keyword>
<evidence type="ECO:0000256" key="3">
    <source>
        <dbReference type="ARBA" id="ARBA00015325"/>
    </source>
</evidence>
<dbReference type="PANTHER" id="PTHR12428:SF65">
    <property type="entry name" value="CYTOCHROME C OXIDASE ASSEMBLY PROTEIN COX18, MITOCHONDRIAL"/>
    <property type="match status" value="1"/>
</dbReference>
<feature type="transmembrane region" description="Helical" evidence="13">
    <location>
        <begin position="408"/>
        <end position="430"/>
    </location>
</feature>
<feature type="transmembrane region" description="Helical" evidence="13">
    <location>
        <begin position="270"/>
        <end position="289"/>
    </location>
</feature>
<dbReference type="STRING" id="526227.Mesil_1537"/>
<keyword evidence="9 13" id="KW-0472">Membrane</keyword>
<name>D7BF74_ALLS1</name>
<evidence type="ECO:0000256" key="10">
    <source>
        <dbReference type="ARBA" id="ARBA00023186"/>
    </source>
</evidence>
<dbReference type="HOGENOM" id="CLU_552889_0_0_0"/>
<evidence type="ECO:0000256" key="6">
    <source>
        <dbReference type="ARBA" id="ARBA00022692"/>
    </source>
</evidence>
<dbReference type="InterPro" id="IPR019998">
    <property type="entry name" value="Membr_insert_YidC"/>
</dbReference>
<comment type="function">
    <text evidence="13">Required for the insertion and/or proper folding and/or complex formation of integral membrane proteins into the membrane. Involved in integration of membrane proteins that insert both dependently and independently of the Sec translocase complex, as well as at least some lipoproteins. Aids folding of multispanning membrane proteins.</text>
</comment>
<evidence type="ECO:0000256" key="5">
    <source>
        <dbReference type="ARBA" id="ARBA00022475"/>
    </source>
</evidence>
<dbReference type="GO" id="GO:0051205">
    <property type="term" value="P:protein insertion into membrane"/>
    <property type="evidence" value="ECO:0007669"/>
    <property type="project" value="TreeGrafter"/>
</dbReference>
<keyword evidence="17" id="KW-1185">Reference proteome</keyword>
<comment type="similarity">
    <text evidence="2 13">Belongs to the OXA1/ALB3/YidC family. Type 1 subfamily.</text>
</comment>
<accession>D7BF74</accession>
<dbReference type="GO" id="GO:0005886">
    <property type="term" value="C:plasma membrane"/>
    <property type="evidence" value="ECO:0007669"/>
    <property type="project" value="UniProtKB-SubCell"/>
</dbReference>
<dbReference type="NCBIfam" id="TIGR03592">
    <property type="entry name" value="yidC_oxa1_cterm"/>
    <property type="match status" value="1"/>
</dbReference>
<comment type="subunit">
    <text evidence="13">Interacts with the Sec translocase complex via SecD. Specifically interacts with transmembrane segments of nascent integral membrane proteins during membrane integration.</text>
</comment>
<protein>
    <recommendedName>
        <fullName evidence="3 13">Membrane protein insertase YidC</fullName>
    </recommendedName>
    <alternativeName>
        <fullName evidence="12 13">Foldase YidC</fullName>
    </alternativeName>
    <alternativeName>
        <fullName evidence="11 13">Membrane integrase YidC</fullName>
    </alternativeName>
    <alternativeName>
        <fullName evidence="13">Membrane protein YidC</fullName>
    </alternativeName>
</protein>
<dbReference type="AlphaFoldDB" id="D7BF74"/>
<evidence type="ECO:0000256" key="9">
    <source>
        <dbReference type="ARBA" id="ARBA00023136"/>
    </source>
</evidence>
<feature type="transmembrane region" description="Helical" evidence="13">
    <location>
        <begin position="376"/>
        <end position="396"/>
    </location>
</feature>
<dbReference type="GO" id="GO:0015031">
    <property type="term" value="P:protein transport"/>
    <property type="evidence" value="ECO:0007669"/>
    <property type="project" value="UniProtKB-KW"/>
</dbReference>
<keyword evidence="14" id="KW-0732">Signal</keyword>
<reference evidence="16 17" key="1">
    <citation type="journal article" date="2010" name="Stand. Genomic Sci.">
        <title>Complete genome sequence of Meiothermus silvanus type strain (VI-R2).</title>
        <authorList>
            <person name="Sikorski J."/>
            <person name="Tindall B.J."/>
            <person name="Lowry S."/>
            <person name="Lucas S."/>
            <person name="Nolan M."/>
            <person name="Copeland A."/>
            <person name="Glavina Del Rio T."/>
            <person name="Tice H."/>
            <person name="Cheng J.F."/>
            <person name="Han C."/>
            <person name="Pitluck S."/>
            <person name="Liolios K."/>
            <person name="Ivanova N."/>
            <person name="Mavromatis K."/>
            <person name="Mikhailova N."/>
            <person name="Pati A."/>
            <person name="Goodwin L."/>
            <person name="Chen A."/>
            <person name="Palaniappan K."/>
            <person name="Land M."/>
            <person name="Hauser L."/>
            <person name="Chang Y.J."/>
            <person name="Jeffries C.D."/>
            <person name="Rohde M."/>
            <person name="Goker M."/>
            <person name="Woyke T."/>
            <person name="Bristow J."/>
            <person name="Eisen J.A."/>
            <person name="Markowitz V."/>
            <person name="Hugenholtz P."/>
            <person name="Kyrpides N.C."/>
            <person name="Klenk H.P."/>
            <person name="Lapidus A."/>
        </authorList>
    </citation>
    <scope>NUCLEOTIDE SEQUENCE [LARGE SCALE GENOMIC DNA]</scope>
    <source>
        <strain evidence="17">ATCC 700542 / DSM 9946 / VI-R2</strain>
    </source>
</reference>